<comment type="caution">
    <text evidence="1">The sequence shown here is derived from an EMBL/GenBank/DDBJ whole genome shotgun (WGS) entry which is preliminary data.</text>
</comment>
<protein>
    <submittedName>
        <fullName evidence="1">Uncharacterized protein</fullName>
    </submittedName>
</protein>
<evidence type="ECO:0000313" key="1">
    <source>
        <dbReference type="EMBL" id="HDY58457.1"/>
    </source>
</evidence>
<sequence length="111" mass="12199">MKKLFLLLIVFCLPLIAEEIWLGMATGAQGDTLILVDNLKVYVPGLSLGRYISGDGQAISVSSITFPFTASLVKPDQQVADTEETDKASIAHTYIKIHKFYNVVNGRLVEK</sequence>
<dbReference type="EMBL" id="DSKY01000009">
    <property type="protein sequence ID" value="HDY58457.1"/>
    <property type="molecule type" value="Genomic_DNA"/>
</dbReference>
<name>A0A7V1EHH3_UNCW3</name>
<dbReference type="AlphaFoldDB" id="A0A7V1EHH3"/>
<organism evidence="1">
    <name type="scientific">candidate division WOR-3 bacterium</name>
    <dbReference type="NCBI Taxonomy" id="2052148"/>
    <lineage>
        <taxon>Bacteria</taxon>
        <taxon>Bacteria division WOR-3</taxon>
    </lineage>
</organism>
<gene>
    <name evidence="1" type="ORF">ENP86_02750</name>
</gene>
<accession>A0A7V1EHH3</accession>
<reference evidence="1" key="1">
    <citation type="journal article" date="2020" name="mSystems">
        <title>Genome- and Community-Level Interaction Insights into Carbon Utilization and Element Cycling Functions of Hydrothermarchaeota in Hydrothermal Sediment.</title>
        <authorList>
            <person name="Zhou Z."/>
            <person name="Liu Y."/>
            <person name="Xu W."/>
            <person name="Pan J."/>
            <person name="Luo Z.H."/>
            <person name="Li M."/>
        </authorList>
    </citation>
    <scope>NUCLEOTIDE SEQUENCE [LARGE SCALE GENOMIC DNA]</scope>
    <source>
        <strain evidence="1">SpSt-258</strain>
    </source>
</reference>
<proteinExistence type="predicted"/>